<dbReference type="NCBIfam" id="TIGR00861">
    <property type="entry name" value="MIP"/>
    <property type="match status" value="1"/>
</dbReference>
<accession>A0A087UAV0</accession>
<evidence type="ECO:0000313" key="10">
    <source>
        <dbReference type="EMBL" id="KFM74489.1"/>
    </source>
</evidence>
<proteinExistence type="inferred from homology"/>
<dbReference type="EMBL" id="KK119044">
    <property type="protein sequence ID" value="KFM74489.1"/>
    <property type="molecule type" value="Genomic_DNA"/>
</dbReference>
<sequence length="344" mass="37963">MGFNFLNRHTYWISERPCRGCDHPYHSYKSIDTRVKKFREKLNNMRCRNDLFRECLAEFLGTFLLTLIGNGVIATLVFSDAGHIGTVAGPIGWGLALMVAIAVTGGVSGCHANPAVSLAFATVGKLPWKKVMPYIFAQYAGAFVSAIVLFTVYLEAFYHFSGDLREIPPNASATAQIFATYAPEHVSNWTAFGDQVLGTMLLMMAIVAVVDPHNMSIPKGSYPLVIGLSLSAIIFAFPLNCGAPLNPARDLGPRVFTALAGWGSNVFSYRGYLYFLVPIFGPHVGAIIGAWVYKLLIEQHWPVDSYDFGGTTEMQTNGDFKKKEELPFVDKKRIVTSDVRKVEE</sequence>
<dbReference type="SUPFAM" id="SSF81338">
    <property type="entry name" value="Aquaporin-like"/>
    <property type="match status" value="1"/>
</dbReference>
<gene>
    <name evidence="10" type="ORF">X975_26138</name>
</gene>
<comment type="function">
    <text evidence="7">Aquaglyceroporin that may modulate the water content and osmolytes during anhydrobiosis.</text>
</comment>
<keyword evidence="11" id="KW-1185">Reference proteome</keyword>
<dbReference type="Pfam" id="PF00230">
    <property type="entry name" value="MIP"/>
    <property type="match status" value="1"/>
</dbReference>
<reference evidence="10 11" key="1">
    <citation type="submission" date="2013-11" db="EMBL/GenBank/DDBJ databases">
        <title>Genome sequencing of Stegodyphus mimosarum.</title>
        <authorList>
            <person name="Bechsgaard J."/>
        </authorList>
    </citation>
    <scope>NUCLEOTIDE SEQUENCE [LARGE SCALE GENOMIC DNA]</scope>
</reference>
<evidence type="ECO:0000256" key="3">
    <source>
        <dbReference type="ARBA" id="ARBA00022448"/>
    </source>
</evidence>
<feature type="transmembrane region" description="Helical" evidence="9">
    <location>
        <begin position="131"/>
        <end position="154"/>
    </location>
</feature>
<keyword evidence="5 9" id="KW-1133">Transmembrane helix</keyword>
<dbReference type="Gene3D" id="1.20.1080.10">
    <property type="entry name" value="Glycerol uptake facilitator protein"/>
    <property type="match status" value="1"/>
</dbReference>
<feature type="transmembrane region" description="Helical" evidence="9">
    <location>
        <begin position="222"/>
        <end position="239"/>
    </location>
</feature>
<dbReference type="GO" id="GO:0015250">
    <property type="term" value="F:water channel activity"/>
    <property type="evidence" value="ECO:0007669"/>
    <property type="project" value="TreeGrafter"/>
</dbReference>
<dbReference type="GO" id="GO:0016323">
    <property type="term" value="C:basolateral plasma membrane"/>
    <property type="evidence" value="ECO:0007669"/>
    <property type="project" value="TreeGrafter"/>
</dbReference>
<dbReference type="InterPro" id="IPR023271">
    <property type="entry name" value="Aquaporin-like"/>
</dbReference>
<evidence type="ECO:0000256" key="1">
    <source>
        <dbReference type="ARBA" id="ARBA00004141"/>
    </source>
</evidence>
<dbReference type="Proteomes" id="UP000054359">
    <property type="component" value="Unassembled WGS sequence"/>
</dbReference>
<comment type="subcellular location">
    <subcellularLocation>
        <location evidence="1">Membrane</location>
        <topology evidence="1">Multi-pass membrane protein</topology>
    </subcellularLocation>
</comment>
<organism evidence="10 11">
    <name type="scientific">Stegodyphus mimosarum</name>
    <name type="common">African social velvet spider</name>
    <dbReference type="NCBI Taxonomy" id="407821"/>
    <lineage>
        <taxon>Eukaryota</taxon>
        <taxon>Metazoa</taxon>
        <taxon>Ecdysozoa</taxon>
        <taxon>Arthropoda</taxon>
        <taxon>Chelicerata</taxon>
        <taxon>Arachnida</taxon>
        <taxon>Araneae</taxon>
        <taxon>Araneomorphae</taxon>
        <taxon>Entelegynae</taxon>
        <taxon>Eresoidea</taxon>
        <taxon>Eresidae</taxon>
        <taxon>Stegodyphus</taxon>
    </lineage>
</organism>
<evidence type="ECO:0000313" key="11">
    <source>
        <dbReference type="Proteomes" id="UP000054359"/>
    </source>
</evidence>
<evidence type="ECO:0000256" key="7">
    <source>
        <dbReference type="ARBA" id="ARBA00045280"/>
    </source>
</evidence>
<dbReference type="OrthoDB" id="3222at2759"/>
<evidence type="ECO:0000256" key="9">
    <source>
        <dbReference type="SAM" id="Phobius"/>
    </source>
</evidence>
<dbReference type="AlphaFoldDB" id="A0A087UAV0"/>
<dbReference type="STRING" id="407821.A0A087UAV0"/>
<evidence type="ECO:0000256" key="4">
    <source>
        <dbReference type="ARBA" id="ARBA00022692"/>
    </source>
</evidence>
<feature type="transmembrane region" description="Helical" evidence="9">
    <location>
        <begin position="272"/>
        <end position="293"/>
    </location>
</feature>
<evidence type="ECO:0000256" key="2">
    <source>
        <dbReference type="ARBA" id="ARBA00006175"/>
    </source>
</evidence>
<feature type="non-terminal residue" evidence="10">
    <location>
        <position position="344"/>
    </location>
</feature>
<dbReference type="GO" id="GO:0015254">
    <property type="term" value="F:glycerol channel activity"/>
    <property type="evidence" value="ECO:0007669"/>
    <property type="project" value="TreeGrafter"/>
</dbReference>
<dbReference type="OMA" id="VHIGFTL"/>
<evidence type="ECO:0000256" key="6">
    <source>
        <dbReference type="ARBA" id="ARBA00023136"/>
    </source>
</evidence>
<dbReference type="CDD" id="cd00333">
    <property type="entry name" value="MIP"/>
    <property type="match status" value="1"/>
</dbReference>
<protein>
    <submittedName>
        <fullName evidence="10">Aquaporin-9</fullName>
    </submittedName>
</protein>
<dbReference type="InterPro" id="IPR022357">
    <property type="entry name" value="MIP_CS"/>
</dbReference>
<dbReference type="PANTHER" id="PTHR43829">
    <property type="entry name" value="AQUAPORIN OR AQUAGLYCEROPORIN RELATED"/>
    <property type="match status" value="1"/>
</dbReference>
<evidence type="ECO:0000256" key="5">
    <source>
        <dbReference type="ARBA" id="ARBA00022989"/>
    </source>
</evidence>
<keyword evidence="3 8" id="KW-0813">Transport</keyword>
<name>A0A087UAV0_STEMI</name>
<feature type="transmembrane region" description="Helical" evidence="9">
    <location>
        <begin position="189"/>
        <end position="210"/>
    </location>
</feature>
<dbReference type="PRINTS" id="PR00783">
    <property type="entry name" value="MINTRINSICP"/>
</dbReference>
<feature type="transmembrane region" description="Helical" evidence="9">
    <location>
        <begin position="91"/>
        <end position="110"/>
    </location>
</feature>
<keyword evidence="6 9" id="KW-0472">Membrane</keyword>
<dbReference type="PROSITE" id="PS00221">
    <property type="entry name" value="MIP"/>
    <property type="match status" value="1"/>
</dbReference>
<comment type="similarity">
    <text evidence="2 8">Belongs to the MIP/aquaporin (TC 1.A.8) family.</text>
</comment>
<dbReference type="InterPro" id="IPR000425">
    <property type="entry name" value="MIP"/>
</dbReference>
<feature type="transmembrane region" description="Helical" evidence="9">
    <location>
        <begin position="55"/>
        <end position="79"/>
    </location>
</feature>
<keyword evidence="4 8" id="KW-0812">Transmembrane</keyword>
<dbReference type="PANTHER" id="PTHR43829:SF9">
    <property type="entry name" value="AQUAPORIN-9"/>
    <property type="match status" value="1"/>
</dbReference>
<evidence type="ECO:0000256" key="8">
    <source>
        <dbReference type="RuleBase" id="RU000477"/>
    </source>
</evidence>
<dbReference type="InterPro" id="IPR050363">
    <property type="entry name" value="MIP/Aquaporin"/>
</dbReference>